<comment type="caution">
    <text evidence="3">The sequence shown here is derived from an EMBL/GenBank/DDBJ whole genome shotgun (WGS) entry which is preliminary data.</text>
</comment>
<reference evidence="3" key="1">
    <citation type="submission" date="2023-06" db="EMBL/GenBank/DDBJ databases">
        <authorList>
            <person name="Noh H."/>
        </authorList>
    </citation>
    <scope>NUCLEOTIDE SEQUENCE</scope>
    <source>
        <strain evidence="3">DUCC20226</strain>
    </source>
</reference>
<dbReference type="InterPro" id="IPR036852">
    <property type="entry name" value="Peptidase_S8/S53_dom_sf"/>
</dbReference>
<evidence type="ECO:0000313" key="4">
    <source>
        <dbReference type="Proteomes" id="UP001265746"/>
    </source>
</evidence>
<gene>
    <name evidence="3" type="ORF">N8I77_006389</name>
</gene>
<keyword evidence="4" id="KW-1185">Reference proteome</keyword>
<protein>
    <recommendedName>
        <fullName evidence="2">Peptidase S8/S53 domain-containing protein</fullName>
    </recommendedName>
</protein>
<dbReference type="InterPro" id="IPR000209">
    <property type="entry name" value="Peptidase_S8/S53_dom"/>
</dbReference>
<dbReference type="EMBL" id="JAUJFL010000003">
    <property type="protein sequence ID" value="KAK2607729.1"/>
    <property type="molecule type" value="Genomic_DNA"/>
</dbReference>
<feature type="domain" description="Peptidase S8/S53" evidence="2">
    <location>
        <begin position="292"/>
        <end position="503"/>
    </location>
</feature>
<dbReference type="Pfam" id="PF00082">
    <property type="entry name" value="Peptidase_S8"/>
    <property type="match status" value="1"/>
</dbReference>
<feature type="region of interest" description="Disordered" evidence="1">
    <location>
        <begin position="225"/>
        <end position="246"/>
    </location>
</feature>
<dbReference type="AlphaFoldDB" id="A0AAD9SHP1"/>
<organism evidence="3 4">
    <name type="scientific">Phomopsis amygdali</name>
    <name type="common">Fusicoccum amygdali</name>
    <dbReference type="NCBI Taxonomy" id="1214568"/>
    <lineage>
        <taxon>Eukaryota</taxon>
        <taxon>Fungi</taxon>
        <taxon>Dikarya</taxon>
        <taxon>Ascomycota</taxon>
        <taxon>Pezizomycotina</taxon>
        <taxon>Sordariomycetes</taxon>
        <taxon>Sordariomycetidae</taxon>
        <taxon>Diaporthales</taxon>
        <taxon>Diaporthaceae</taxon>
        <taxon>Diaporthe</taxon>
    </lineage>
</organism>
<evidence type="ECO:0000259" key="2">
    <source>
        <dbReference type="Pfam" id="PF00082"/>
    </source>
</evidence>
<evidence type="ECO:0000256" key="1">
    <source>
        <dbReference type="SAM" id="MobiDB-lite"/>
    </source>
</evidence>
<dbReference type="GO" id="GO:0004252">
    <property type="term" value="F:serine-type endopeptidase activity"/>
    <property type="evidence" value="ECO:0007669"/>
    <property type="project" value="InterPro"/>
</dbReference>
<sequence length="588" mass="65349">MFEKRSPVPRAIFVNEPFLSSSFGGPGRLCCTEDDDFRSHPFPKILALGIMFLEIELGIRIEDYRLPVCIDLDGNPNVNADHIAAMEVFNKPDLWDKAETFGAFRTVIEVCLTPEPFIPFAGNSDDVRHILEDRVVHPLQKMYLTAWDDPETSTIRHIELDKSARTDQISMRQPSAAALHPQSLASATKHGNKRDTTPQPHGQLVAQWPQATTFGPEELRLTVPRLQAPKSSGNYRHTSSSSPYSISQDFPHDGTMSTKQAASSEIWFDELDRLTSLLRGKSGEKDESSAAAKIAILDTGVSEDAESPALKDYKDFTKIDDADDTWQDSTGHGTEAMRLILKVYSMAEIYVGRVFRSRQADADTASLMAKAIYHATNEWKVDIIIVPSGFKSHHQRIAEAIDHAIHARVLLFCAASNYGNLTEIAFPGRLYTHGKTLCMFSTDANVRCSPSFNPSPLSSARYSFAVLGENIALAPYNMHPDKTLSGTSYATMIGGALAGRILDFSRHKDTRDKIRHAEYLKTVEGISAIFAKMAKGGIDNGFHCIAPWKILPPEKDDDDETDTGLKRKDERKYVCETISRALEDIHST</sequence>
<dbReference type="Gene3D" id="3.40.50.200">
    <property type="entry name" value="Peptidase S8/S53 domain"/>
    <property type="match status" value="1"/>
</dbReference>
<accession>A0AAD9SHP1</accession>
<dbReference type="SUPFAM" id="SSF52743">
    <property type="entry name" value="Subtilisin-like"/>
    <property type="match status" value="1"/>
</dbReference>
<dbReference type="Proteomes" id="UP001265746">
    <property type="component" value="Unassembled WGS sequence"/>
</dbReference>
<evidence type="ECO:0000313" key="3">
    <source>
        <dbReference type="EMBL" id="KAK2607728.1"/>
    </source>
</evidence>
<name>A0AAD9SHP1_PHOAM</name>
<proteinExistence type="predicted"/>
<dbReference type="EMBL" id="JAUJFL010000003">
    <property type="protein sequence ID" value="KAK2607728.1"/>
    <property type="molecule type" value="Genomic_DNA"/>
</dbReference>
<dbReference type="GO" id="GO:0006508">
    <property type="term" value="P:proteolysis"/>
    <property type="evidence" value="ECO:0007669"/>
    <property type="project" value="InterPro"/>
</dbReference>
<feature type="compositionally biased region" description="Polar residues" evidence="1">
    <location>
        <begin position="229"/>
        <end position="246"/>
    </location>
</feature>